<evidence type="ECO:0000256" key="1">
    <source>
        <dbReference type="SAM" id="MobiDB-lite"/>
    </source>
</evidence>
<keyword evidence="2" id="KW-0812">Transmembrane</keyword>
<evidence type="ECO:0000313" key="3">
    <source>
        <dbReference type="EMBL" id="PDO10798.1"/>
    </source>
</evidence>
<comment type="caution">
    <text evidence="3">The sequence shown here is derived from an EMBL/GenBank/DDBJ whole genome shotgun (WGS) entry which is preliminary data.</text>
</comment>
<proteinExistence type="predicted"/>
<keyword evidence="2" id="KW-0472">Membrane</keyword>
<gene>
    <name evidence="3" type="ORF">BLM47_05560</name>
</gene>
<feature type="region of interest" description="Disordered" evidence="1">
    <location>
        <begin position="72"/>
        <end position="99"/>
    </location>
</feature>
<keyword evidence="2" id="KW-1133">Transmembrane helix</keyword>
<name>A0A2A6E0E7_9BACL</name>
<evidence type="ECO:0000313" key="4">
    <source>
        <dbReference type="Proteomes" id="UP000243688"/>
    </source>
</evidence>
<protein>
    <submittedName>
        <fullName evidence="3">Uncharacterized protein</fullName>
    </submittedName>
</protein>
<dbReference type="EMBL" id="MOXJ01000009">
    <property type="protein sequence ID" value="PDO10798.1"/>
    <property type="molecule type" value="Genomic_DNA"/>
</dbReference>
<dbReference type="Proteomes" id="UP000243688">
    <property type="component" value="Unassembled WGS sequence"/>
</dbReference>
<reference evidence="3 4" key="1">
    <citation type="submission" date="2016-12" db="EMBL/GenBank/DDBJ databases">
        <title>Candidatus Reconcilibacillus cellulovorans genome.</title>
        <authorList>
            <person name="Kolinko S."/>
            <person name="Wu Y.-W."/>
            <person name="Tachea F."/>
            <person name="Denzel E."/>
            <person name="Hiras J."/>
            <person name="Baecker N."/>
            <person name="Chan L.J."/>
            <person name="Eichorst S.A."/>
            <person name="Frey D."/>
            <person name="Adams P.D."/>
            <person name="Pray T."/>
            <person name="Tanjore D."/>
            <person name="Petzold C.J."/>
            <person name="Gladden J.M."/>
            <person name="Simmons B.A."/>
            <person name="Singer S.W."/>
        </authorList>
    </citation>
    <scope>NUCLEOTIDE SEQUENCE [LARGE SCALE GENOMIC DNA]</scope>
    <source>
        <strain evidence="3">JTherm</strain>
    </source>
</reference>
<feature type="transmembrane region" description="Helical" evidence="2">
    <location>
        <begin position="12"/>
        <end position="34"/>
    </location>
</feature>
<accession>A0A2A6E0E7</accession>
<sequence length="99" mass="10567">MPDERKAEFFGFFAVSGKLSAMFGPLLFSIAALLTGSGRSGIFSHGRHGKKARGPLPPVLIIPHFGPVAQTQNALRAGKRNSTKSEIPAPLTKSARHTE</sequence>
<organism evidence="3 4">
    <name type="scientific">Candidatus Reconcilbacillus cellulovorans</name>
    <dbReference type="NCBI Taxonomy" id="1906605"/>
    <lineage>
        <taxon>Bacteria</taxon>
        <taxon>Bacillati</taxon>
        <taxon>Bacillota</taxon>
        <taxon>Bacilli</taxon>
        <taxon>Bacillales</taxon>
        <taxon>Paenibacillaceae</taxon>
        <taxon>Candidatus Reconcilbacillus</taxon>
    </lineage>
</organism>
<evidence type="ECO:0000256" key="2">
    <source>
        <dbReference type="SAM" id="Phobius"/>
    </source>
</evidence>
<dbReference type="AlphaFoldDB" id="A0A2A6E0E7"/>